<feature type="transmembrane region" description="Helical" evidence="1">
    <location>
        <begin position="237"/>
        <end position="257"/>
    </location>
</feature>
<feature type="transmembrane region" description="Helical" evidence="1">
    <location>
        <begin position="149"/>
        <end position="168"/>
    </location>
</feature>
<keyword evidence="1" id="KW-1133">Transmembrane helix</keyword>
<proteinExistence type="predicted"/>
<feature type="transmembrane region" description="Helical" evidence="1">
    <location>
        <begin position="97"/>
        <end position="115"/>
    </location>
</feature>
<reference evidence="3 4" key="1">
    <citation type="submission" date="2022-06" db="EMBL/GenBank/DDBJ databases">
        <title>Roseomonas CN29.</title>
        <authorList>
            <person name="Cheng Y."/>
            <person name="He X."/>
        </authorList>
    </citation>
    <scope>NUCLEOTIDE SEQUENCE [LARGE SCALE GENOMIC DNA]</scope>
    <source>
        <strain evidence="3 4">CN29</strain>
    </source>
</reference>
<feature type="transmembrane region" description="Helical" evidence="1">
    <location>
        <begin position="263"/>
        <end position="281"/>
    </location>
</feature>
<feature type="transmembrane region" description="Helical" evidence="1">
    <location>
        <begin position="124"/>
        <end position="143"/>
    </location>
</feature>
<keyword evidence="1" id="KW-0812">Transmembrane</keyword>
<protein>
    <submittedName>
        <fullName evidence="3">DMT family transporter</fullName>
    </submittedName>
</protein>
<feature type="transmembrane region" description="Helical" evidence="1">
    <location>
        <begin position="36"/>
        <end position="56"/>
    </location>
</feature>
<dbReference type="RefSeq" id="WP_257716824.1">
    <property type="nucleotide sequence ID" value="NZ_JANJOU010000010.1"/>
</dbReference>
<accession>A0ABT1X4X1</accession>
<dbReference type="InterPro" id="IPR000620">
    <property type="entry name" value="EamA_dom"/>
</dbReference>
<dbReference type="PANTHER" id="PTHR22911">
    <property type="entry name" value="ACYL-MALONYL CONDENSING ENZYME-RELATED"/>
    <property type="match status" value="1"/>
</dbReference>
<dbReference type="SUPFAM" id="SSF103481">
    <property type="entry name" value="Multidrug resistance efflux transporter EmrE"/>
    <property type="match status" value="2"/>
</dbReference>
<feature type="transmembrane region" description="Helical" evidence="1">
    <location>
        <begin position="68"/>
        <end position="91"/>
    </location>
</feature>
<keyword evidence="4" id="KW-1185">Reference proteome</keyword>
<dbReference type="EMBL" id="JANJOU010000010">
    <property type="protein sequence ID" value="MCR0983155.1"/>
    <property type="molecule type" value="Genomic_DNA"/>
</dbReference>
<feature type="domain" description="EamA" evidence="2">
    <location>
        <begin position="6"/>
        <end position="138"/>
    </location>
</feature>
<evidence type="ECO:0000259" key="2">
    <source>
        <dbReference type="Pfam" id="PF00892"/>
    </source>
</evidence>
<dbReference type="PANTHER" id="PTHR22911:SF103">
    <property type="entry name" value="BLR2811 PROTEIN"/>
    <property type="match status" value="1"/>
</dbReference>
<dbReference type="Pfam" id="PF00892">
    <property type="entry name" value="EamA"/>
    <property type="match status" value="2"/>
</dbReference>
<sequence length="288" mass="30373">MSPVLSGLLLQFTAIALFVGLDTVTKLLTVHYPVPQIVFMRFVFHTLLVAAALWLATGRLPWRSRAPGLEAVRSLCLLAANALVVLAFYYIPLADAAAVTFASPIFTAGLAALILGEVVGPRRWLGIGIGLVGVMIALRPPFLTGEMPHPALFLPLGTAAFFGAYQMLTRKLSAVDSPSTIILHTGLAAGAVSGLVQPFVWQDPTAGAWVLMALAGVFGLSGHYLLVLAYSRAPASILAPMTYTQLIWATLSSALVFGDMPDGWMLLGAGVITAGGIITGLPERRRPG</sequence>
<comment type="caution">
    <text evidence="3">The sequence shown here is derived from an EMBL/GenBank/DDBJ whole genome shotgun (WGS) entry which is preliminary data.</text>
</comment>
<gene>
    <name evidence="3" type="ORF">NRP21_13955</name>
</gene>
<evidence type="ECO:0000313" key="3">
    <source>
        <dbReference type="EMBL" id="MCR0983155.1"/>
    </source>
</evidence>
<feature type="transmembrane region" description="Helical" evidence="1">
    <location>
        <begin position="180"/>
        <end position="200"/>
    </location>
</feature>
<evidence type="ECO:0000256" key="1">
    <source>
        <dbReference type="SAM" id="Phobius"/>
    </source>
</evidence>
<dbReference type="InterPro" id="IPR037185">
    <property type="entry name" value="EmrE-like"/>
</dbReference>
<keyword evidence="1" id="KW-0472">Membrane</keyword>
<feature type="domain" description="EamA" evidence="2">
    <location>
        <begin position="151"/>
        <end position="278"/>
    </location>
</feature>
<organism evidence="3 4">
    <name type="scientific">Roseomonas populi</name>
    <dbReference type="NCBI Taxonomy" id="3121582"/>
    <lineage>
        <taxon>Bacteria</taxon>
        <taxon>Pseudomonadati</taxon>
        <taxon>Pseudomonadota</taxon>
        <taxon>Alphaproteobacteria</taxon>
        <taxon>Acetobacterales</taxon>
        <taxon>Roseomonadaceae</taxon>
        <taxon>Roseomonas</taxon>
    </lineage>
</organism>
<dbReference type="Proteomes" id="UP001524642">
    <property type="component" value="Unassembled WGS sequence"/>
</dbReference>
<evidence type="ECO:0000313" key="4">
    <source>
        <dbReference type="Proteomes" id="UP001524642"/>
    </source>
</evidence>
<dbReference type="Gene3D" id="1.10.3730.20">
    <property type="match status" value="1"/>
</dbReference>
<feature type="transmembrane region" description="Helical" evidence="1">
    <location>
        <begin position="206"/>
        <end position="230"/>
    </location>
</feature>
<name>A0ABT1X4X1_9PROT</name>